<proteinExistence type="predicted"/>
<feature type="domain" description="4Fe-4S ferredoxin-type" evidence="8">
    <location>
        <begin position="84"/>
        <end position="113"/>
    </location>
</feature>
<dbReference type="PANTHER" id="PTHR43177:SF5">
    <property type="entry name" value="ANAEROBIC DIMETHYL SULFOXIDE REDUCTASE CHAIN B-RELATED"/>
    <property type="match status" value="1"/>
</dbReference>
<sequence length="168" mass="18321">MAKIIMVDETRCLGCKTCELECALAHTEAGTLIEAMNSGCQLQSRVHVEPAGQFGMPLQCRHCEDAPCIKVCPTDAICRCSQEGPVLLDGDKCIGCKLCMLVCPFGVIDMTKDKKAMVKCDMCIKRTEAGQLPACVSACPTGAMKLVELDDYLRQQRRQVVQKLTSDS</sequence>
<evidence type="ECO:0000256" key="6">
    <source>
        <dbReference type="ARBA" id="ARBA00023004"/>
    </source>
</evidence>
<organism evidence="9">
    <name type="scientific">marine sediment metagenome</name>
    <dbReference type="NCBI Taxonomy" id="412755"/>
    <lineage>
        <taxon>unclassified sequences</taxon>
        <taxon>metagenomes</taxon>
        <taxon>ecological metagenomes</taxon>
    </lineage>
</organism>
<evidence type="ECO:0000256" key="4">
    <source>
        <dbReference type="ARBA" id="ARBA00022737"/>
    </source>
</evidence>
<evidence type="ECO:0000256" key="2">
    <source>
        <dbReference type="ARBA" id="ARBA00022485"/>
    </source>
</evidence>
<keyword evidence="6" id="KW-0408">Iron</keyword>
<dbReference type="PANTHER" id="PTHR43177">
    <property type="entry name" value="PROTEIN NRFC"/>
    <property type="match status" value="1"/>
</dbReference>
<dbReference type="GO" id="GO:0051539">
    <property type="term" value="F:4 iron, 4 sulfur cluster binding"/>
    <property type="evidence" value="ECO:0007669"/>
    <property type="project" value="UniProtKB-KW"/>
</dbReference>
<evidence type="ECO:0000256" key="5">
    <source>
        <dbReference type="ARBA" id="ARBA00022982"/>
    </source>
</evidence>
<dbReference type="InterPro" id="IPR017900">
    <property type="entry name" value="4Fe4S_Fe_S_CS"/>
</dbReference>
<dbReference type="InterPro" id="IPR050954">
    <property type="entry name" value="ET_IronSulfur_Cluster-Binding"/>
</dbReference>
<dbReference type="SUPFAM" id="SSF54862">
    <property type="entry name" value="4Fe-4S ferredoxins"/>
    <property type="match status" value="1"/>
</dbReference>
<keyword evidence="5" id="KW-0249">Electron transport</keyword>
<name>A0A0F8YSK7_9ZZZZ</name>
<comment type="caution">
    <text evidence="9">The sequence shown here is derived from an EMBL/GenBank/DDBJ whole genome shotgun (WGS) entry which is preliminary data.</text>
</comment>
<evidence type="ECO:0000256" key="7">
    <source>
        <dbReference type="ARBA" id="ARBA00023014"/>
    </source>
</evidence>
<evidence type="ECO:0000256" key="3">
    <source>
        <dbReference type="ARBA" id="ARBA00022723"/>
    </source>
</evidence>
<gene>
    <name evidence="9" type="ORF">LCGC14_2860170</name>
</gene>
<reference evidence="9" key="1">
    <citation type="journal article" date="2015" name="Nature">
        <title>Complex archaea that bridge the gap between prokaryotes and eukaryotes.</title>
        <authorList>
            <person name="Spang A."/>
            <person name="Saw J.H."/>
            <person name="Jorgensen S.L."/>
            <person name="Zaremba-Niedzwiedzka K."/>
            <person name="Martijn J."/>
            <person name="Lind A.E."/>
            <person name="van Eijk R."/>
            <person name="Schleper C."/>
            <person name="Guy L."/>
            <person name="Ettema T.J."/>
        </authorList>
    </citation>
    <scope>NUCLEOTIDE SEQUENCE</scope>
</reference>
<dbReference type="PROSITE" id="PS00198">
    <property type="entry name" value="4FE4S_FER_1"/>
    <property type="match status" value="1"/>
</dbReference>
<dbReference type="InterPro" id="IPR017896">
    <property type="entry name" value="4Fe4S_Fe-S-bd"/>
</dbReference>
<dbReference type="Pfam" id="PF13247">
    <property type="entry name" value="Fer4_11"/>
    <property type="match status" value="1"/>
</dbReference>
<evidence type="ECO:0000313" key="9">
    <source>
        <dbReference type="EMBL" id="KKK76785.1"/>
    </source>
</evidence>
<accession>A0A0F8YSK7</accession>
<evidence type="ECO:0000259" key="8">
    <source>
        <dbReference type="PROSITE" id="PS51379"/>
    </source>
</evidence>
<protein>
    <recommendedName>
        <fullName evidence="8">4Fe-4S ferredoxin-type domain-containing protein</fullName>
    </recommendedName>
</protein>
<dbReference type="PROSITE" id="PS51379">
    <property type="entry name" value="4FE4S_FER_2"/>
    <property type="match status" value="2"/>
</dbReference>
<dbReference type="AlphaFoldDB" id="A0A0F8YSK7"/>
<keyword evidence="7" id="KW-0411">Iron-sulfur</keyword>
<keyword evidence="3" id="KW-0479">Metal-binding</keyword>
<dbReference type="CDD" id="cd10554">
    <property type="entry name" value="HycB_like"/>
    <property type="match status" value="1"/>
</dbReference>
<keyword evidence="2" id="KW-0004">4Fe-4S</keyword>
<evidence type="ECO:0000256" key="1">
    <source>
        <dbReference type="ARBA" id="ARBA00022448"/>
    </source>
</evidence>
<keyword evidence="4" id="KW-0677">Repeat</keyword>
<dbReference type="GO" id="GO:0046872">
    <property type="term" value="F:metal ion binding"/>
    <property type="evidence" value="ECO:0007669"/>
    <property type="project" value="UniProtKB-KW"/>
</dbReference>
<dbReference type="Gene3D" id="3.30.70.20">
    <property type="match status" value="2"/>
</dbReference>
<dbReference type="EMBL" id="LAZR01055256">
    <property type="protein sequence ID" value="KKK76785.1"/>
    <property type="molecule type" value="Genomic_DNA"/>
</dbReference>
<keyword evidence="1" id="KW-0813">Transport</keyword>
<feature type="domain" description="4Fe-4S ferredoxin-type" evidence="8">
    <location>
        <begin position="3"/>
        <end position="32"/>
    </location>
</feature>